<evidence type="ECO:0000256" key="3">
    <source>
        <dbReference type="ARBA" id="ARBA00022741"/>
    </source>
</evidence>
<dbReference type="SUPFAM" id="SSF81301">
    <property type="entry name" value="Nucleotidyltransferase"/>
    <property type="match status" value="2"/>
</dbReference>
<keyword evidence="3" id="KW-0547">Nucleotide-binding</keyword>
<dbReference type="Gene3D" id="1.20.120.330">
    <property type="entry name" value="Nucleotidyltransferases domain 2"/>
    <property type="match status" value="2"/>
</dbReference>
<dbReference type="PANTHER" id="PTHR30621:SF0">
    <property type="entry name" value="BIFUNCTIONAL GLUTAMINE SYNTHETASE ADENYLYLTRANSFERASE_ADENYLYL-REMOVING ENZYME"/>
    <property type="match status" value="1"/>
</dbReference>
<evidence type="ECO:0000256" key="2">
    <source>
        <dbReference type="ARBA" id="ARBA00022695"/>
    </source>
</evidence>
<dbReference type="InterPro" id="IPR005190">
    <property type="entry name" value="GlnE_rpt_dom"/>
</dbReference>
<proteinExistence type="predicted"/>
<evidence type="ECO:0000259" key="8">
    <source>
        <dbReference type="Pfam" id="PF03710"/>
    </source>
</evidence>
<dbReference type="GO" id="GO:0008882">
    <property type="term" value="F:[glutamate-ammonia-ligase] adenylyltransferase activity"/>
    <property type="evidence" value="ECO:0007669"/>
    <property type="project" value="UniProtKB-EC"/>
</dbReference>
<dbReference type="SUPFAM" id="SSF81593">
    <property type="entry name" value="Nucleotidyltransferase substrate binding subunit/domain"/>
    <property type="match status" value="2"/>
</dbReference>
<feature type="domain" description="PII-uridylyltransferase/Glutamine-synthetase adenylyltransferase" evidence="9">
    <location>
        <begin position="907"/>
        <end position="1047"/>
    </location>
</feature>
<keyword evidence="2 10" id="KW-0548">Nucleotidyltransferase</keyword>
<dbReference type="PANTHER" id="PTHR30621">
    <property type="entry name" value="GLUTAMINE SYNTHETASE ADENYLYLTRANSFERASE"/>
    <property type="match status" value="1"/>
</dbReference>
<evidence type="ECO:0000256" key="7">
    <source>
        <dbReference type="SAM" id="MobiDB-lite"/>
    </source>
</evidence>
<feature type="domain" description="PII-uridylyltransferase/Glutamine-synthetase adenylyltransferase" evidence="9">
    <location>
        <begin position="376"/>
        <end position="513"/>
    </location>
</feature>
<dbReference type="Pfam" id="PF08335">
    <property type="entry name" value="GlnD_UR_UTase"/>
    <property type="match status" value="2"/>
</dbReference>
<evidence type="ECO:0000259" key="9">
    <source>
        <dbReference type="Pfam" id="PF08335"/>
    </source>
</evidence>
<evidence type="ECO:0000256" key="4">
    <source>
        <dbReference type="ARBA" id="ARBA00022840"/>
    </source>
</evidence>
<gene>
    <name evidence="10" type="ORF">JOF44_000428</name>
</gene>
<sequence>MATEPPTTTGALARLGFSRTDRVQRFLDEPVLAALGKGAIQHLGATADGDDAVLGLLRLAESAQESGQQALMDDFLASVGTRGSHGDRLIRLLGTSVALGDFLARHPESLEALREGDDDLTVSAADVRETLLRAVGADPSASVPVADEGAREMRDALRVAYHERLVLIAAADVLAPDPTALQPQVSAALSDLADAALDAAAAIARAAVTGHEKIRWAVIALGKTGARELNFLSDVDVMHVIAPAPGYGGEAGQESQDGEGGTADEDGVVDEEELVALGSALARELARAASDRTGEGSLWQVDANLRPEGKDGPLVRTLDSYRRYYDQWAHSWEFQALLKARAAAGDVALGRDFEEMVEPWVWQASTRDSFVEDTRAMRRRVVAHIPRGEVDRNIKLGPGGLRDVEFTVQLLQMVHGRTDSRLQSRSTLESLARLGEGGFISRDHVVEMDEAYRFLRCIEHRLQLHRMRRTQVLPTSGADLRRLARTMGLTQDQFHQRYNRTRRRVRQLHEEIFYRPLLVTASQLSDGQISLTPESATARLAAIGYRDGARALSHISALTEGISRRAKIQRQLLPAMLEWFADGIDPDLGLLSFRRLSDTIGSAHWYLGLLRDSGLAAKRLTRVLAASRFVGEQLEQIPEAVRWLARDELLRPLDRDVLGREFLAVISRVDSVEVARDVLRRSRSRELLRIALAHLTGVATPAQVSRALTDLAEAVLEAGLLVAFHVVAREREVVDDDAETLDEIDEVDVDTAERLRERRTDPARALGIEMAILAQGSFGAREMGYASDADVQFLVLDRGAGSSAGEIAIAVATQTQRILNAPAAGTDMKVSADLRPEGKIGPLARSLEAWTDYYRRDAQTWEKQALLRARPVVASAAVAEQLIEEMDRHRYPAGGLDESSRREIVRMKARIESERLPRNADPSRHLKLGRGGMTDVEWCAQILAMDHGHEVEGMRTTHTLTQLEAAAEAELLTARERDELTEAWGLAWQVRRCLFLWKRREGDVLPSDRTELLALAWLIDGDDTSASDLEERYLRLTRRARMIAERLIFDGEE</sequence>
<feature type="domain" description="Glutamate-ammonia ligase adenylyltransferase repeated" evidence="8">
    <location>
        <begin position="88"/>
        <end position="355"/>
    </location>
</feature>
<dbReference type="RefSeq" id="WP_209886800.1">
    <property type="nucleotide sequence ID" value="NZ_BAAAJV010000011.1"/>
</dbReference>
<organism evidence="10 11">
    <name type="scientific">Brachybacterium fresconis</name>
    <dbReference type="NCBI Taxonomy" id="173363"/>
    <lineage>
        <taxon>Bacteria</taxon>
        <taxon>Bacillati</taxon>
        <taxon>Actinomycetota</taxon>
        <taxon>Actinomycetes</taxon>
        <taxon>Micrococcales</taxon>
        <taxon>Dermabacteraceae</taxon>
        <taxon>Brachybacterium</taxon>
    </lineage>
</organism>
<keyword evidence="4" id="KW-0067">ATP-binding</keyword>
<dbReference type="Pfam" id="PF03710">
    <property type="entry name" value="GlnE"/>
    <property type="match status" value="3"/>
</dbReference>
<keyword evidence="5" id="KW-0460">Magnesium</keyword>
<evidence type="ECO:0000313" key="10">
    <source>
        <dbReference type="EMBL" id="MBP2407525.1"/>
    </source>
</evidence>
<name>A0ABS4YG83_9MICO</name>
<evidence type="ECO:0000256" key="6">
    <source>
        <dbReference type="ARBA" id="ARBA00023268"/>
    </source>
</evidence>
<dbReference type="InterPro" id="IPR023057">
    <property type="entry name" value="GlnE"/>
</dbReference>
<reference evidence="10 11" key="1">
    <citation type="submission" date="2021-03" db="EMBL/GenBank/DDBJ databases">
        <title>Sequencing the genomes of 1000 actinobacteria strains.</title>
        <authorList>
            <person name="Klenk H.-P."/>
        </authorList>
    </citation>
    <scope>NUCLEOTIDE SEQUENCE [LARGE SCALE GENOMIC DNA]</scope>
    <source>
        <strain evidence="10 11">DSM 14564</strain>
    </source>
</reference>
<feature type="domain" description="Glutamate-ammonia ligase adenylyltransferase repeated" evidence="8">
    <location>
        <begin position="768"/>
        <end position="881"/>
    </location>
</feature>
<evidence type="ECO:0000256" key="1">
    <source>
        <dbReference type="ARBA" id="ARBA00022679"/>
    </source>
</evidence>
<dbReference type="Proteomes" id="UP000698222">
    <property type="component" value="Unassembled WGS sequence"/>
</dbReference>
<dbReference type="Gene3D" id="3.30.460.10">
    <property type="entry name" value="Beta Polymerase, domain 2"/>
    <property type="match status" value="2"/>
</dbReference>
<feature type="region of interest" description="Disordered" evidence="7">
    <location>
        <begin position="246"/>
        <end position="265"/>
    </location>
</feature>
<dbReference type="CDD" id="cd05401">
    <property type="entry name" value="NT_GlnE_GlnD_like"/>
    <property type="match status" value="2"/>
</dbReference>
<evidence type="ECO:0000256" key="5">
    <source>
        <dbReference type="ARBA" id="ARBA00022842"/>
    </source>
</evidence>
<dbReference type="EC" id="2.7.7.42" evidence="10"/>
<protein>
    <submittedName>
        <fullName evidence="10">Glutamate-ammonia-ligase adenylyltransferase</fullName>
        <ecNumber evidence="10">2.7.7.42</ecNumber>
    </submittedName>
</protein>
<keyword evidence="11" id="KW-1185">Reference proteome</keyword>
<keyword evidence="6" id="KW-0511">Multifunctional enzyme</keyword>
<dbReference type="InterPro" id="IPR043519">
    <property type="entry name" value="NT_sf"/>
</dbReference>
<keyword evidence="1 10" id="KW-0808">Transferase</keyword>
<dbReference type="InterPro" id="IPR013546">
    <property type="entry name" value="PII_UdlTrfase/GS_AdlTrfase"/>
</dbReference>
<dbReference type="NCBIfam" id="NF010707">
    <property type="entry name" value="PRK14109.1"/>
    <property type="match status" value="1"/>
</dbReference>
<feature type="domain" description="Glutamate-ammonia ligase adenylyltransferase repeated" evidence="8">
    <location>
        <begin position="618"/>
        <end position="730"/>
    </location>
</feature>
<comment type="caution">
    <text evidence="10">The sequence shown here is derived from an EMBL/GenBank/DDBJ whole genome shotgun (WGS) entry which is preliminary data.</text>
</comment>
<dbReference type="EMBL" id="JAGIOC010000001">
    <property type="protein sequence ID" value="MBP2407525.1"/>
    <property type="molecule type" value="Genomic_DNA"/>
</dbReference>
<evidence type="ECO:0000313" key="11">
    <source>
        <dbReference type="Proteomes" id="UP000698222"/>
    </source>
</evidence>
<accession>A0ABS4YG83</accession>